<dbReference type="HOGENOM" id="CLU_1397161_0_0_1"/>
<dbReference type="InParanoid" id="A0A0C9ZVW1"/>
<accession>A0A0C9ZVW1</accession>
<sequence>MSSPSFHHCFDEYIVSCAFVHPNPMRRPLQHHSNTPSVPLPQSGAVTSHMGQLSPPPNPDPNLSAGPKTYLIYYVEGIDRTSSCKRSRSLTQRASLGTTTQERRSQLPAHLDLPILIPHHHQHLQLILPRHPPLSPVLLGQQEQFRVLISLLLDGGLVSWPGFAACPFRTQTVTISEATFWFPCCIFLSHLLSHL</sequence>
<proteinExistence type="predicted"/>
<evidence type="ECO:0000313" key="3">
    <source>
        <dbReference type="Proteomes" id="UP000054485"/>
    </source>
</evidence>
<evidence type="ECO:0000256" key="1">
    <source>
        <dbReference type="SAM" id="MobiDB-lite"/>
    </source>
</evidence>
<dbReference type="EMBL" id="KN835252">
    <property type="protein sequence ID" value="KIK41945.1"/>
    <property type="molecule type" value="Genomic_DNA"/>
</dbReference>
<dbReference type="OrthoDB" id="2693255at2759"/>
<gene>
    <name evidence="2" type="ORF">CY34DRAFT_174389</name>
</gene>
<reference evidence="3" key="2">
    <citation type="submission" date="2015-01" db="EMBL/GenBank/DDBJ databases">
        <title>Evolutionary Origins and Diversification of the Mycorrhizal Mutualists.</title>
        <authorList>
            <consortium name="DOE Joint Genome Institute"/>
            <consortium name="Mycorrhizal Genomics Consortium"/>
            <person name="Kohler A."/>
            <person name="Kuo A."/>
            <person name="Nagy L.G."/>
            <person name="Floudas D."/>
            <person name="Copeland A."/>
            <person name="Barry K.W."/>
            <person name="Cichocki N."/>
            <person name="Veneault-Fourrey C."/>
            <person name="LaButti K."/>
            <person name="Lindquist E.A."/>
            <person name="Lipzen A."/>
            <person name="Lundell T."/>
            <person name="Morin E."/>
            <person name="Murat C."/>
            <person name="Riley R."/>
            <person name="Ohm R."/>
            <person name="Sun H."/>
            <person name="Tunlid A."/>
            <person name="Henrissat B."/>
            <person name="Grigoriev I.V."/>
            <person name="Hibbett D.S."/>
            <person name="Martin F."/>
        </authorList>
    </citation>
    <scope>NUCLEOTIDE SEQUENCE [LARGE SCALE GENOMIC DNA]</scope>
    <source>
        <strain evidence="3">UH-Slu-Lm8-n1</strain>
    </source>
</reference>
<feature type="region of interest" description="Disordered" evidence="1">
    <location>
        <begin position="28"/>
        <end position="64"/>
    </location>
</feature>
<evidence type="ECO:0000313" key="2">
    <source>
        <dbReference type="EMBL" id="KIK41945.1"/>
    </source>
</evidence>
<dbReference type="Proteomes" id="UP000054485">
    <property type="component" value="Unassembled WGS sequence"/>
</dbReference>
<reference evidence="2 3" key="1">
    <citation type="submission" date="2014-04" db="EMBL/GenBank/DDBJ databases">
        <authorList>
            <consortium name="DOE Joint Genome Institute"/>
            <person name="Kuo A."/>
            <person name="Ruytinx J."/>
            <person name="Rineau F."/>
            <person name="Colpaert J."/>
            <person name="Kohler A."/>
            <person name="Nagy L.G."/>
            <person name="Floudas D."/>
            <person name="Copeland A."/>
            <person name="Barry K.W."/>
            <person name="Cichocki N."/>
            <person name="Veneault-Fourrey C."/>
            <person name="LaButti K."/>
            <person name="Lindquist E.A."/>
            <person name="Lipzen A."/>
            <person name="Lundell T."/>
            <person name="Morin E."/>
            <person name="Murat C."/>
            <person name="Sun H."/>
            <person name="Tunlid A."/>
            <person name="Henrissat B."/>
            <person name="Grigoriev I.V."/>
            <person name="Hibbett D.S."/>
            <person name="Martin F."/>
            <person name="Nordberg H.P."/>
            <person name="Cantor M.N."/>
            <person name="Hua S.X."/>
        </authorList>
    </citation>
    <scope>NUCLEOTIDE SEQUENCE [LARGE SCALE GENOMIC DNA]</scope>
    <source>
        <strain evidence="2 3">UH-Slu-Lm8-n1</strain>
    </source>
</reference>
<protein>
    <submittedName>
        <fullName evidence="2">Unplaced genomic scaffold CY34scaffold_121, whole genome shotgun sequence</fullName>
    </submittedName>
</protein>
<dbReference type="AlphaFoldDB" id="A0A0C9ZVW1"/>
<name>A0A0C9ZVW1_9AGAM</name>
<keyword evidence="3" id="KW-1185">Reference proteome</keyword>
<organism evidence="2 3">
    <name type="scientific">Suillus luteus UH-Slu-Lm8-n1</name>
    <dbReference type="NCBI Taxonomy" id="930992"/>
    <lineage>
        <taxon>Eukaryota</taxon>
        <taxon>Fungi</taxon>
        <taxon>Dikarya</taxon>
        <taxon>Basidiomycota</taxon>
        <taxon>Agaricomycotina</taxon>
        <taxon>Agaricomycetes</taxon>
        <taxon>Agaricomycetidae</taxon>
        <taxon>Boletales</taxon>
        <taxon>Suillineae</taxon>
        <taxon>Suillaceae</taxon>
        <taxon>Suillus</taxon>
    </lineage>
</organism>